<dbReference type="Proteomes" id="UP000018951">
    <property type="component" value="Unassembled WGS sequence"/>
</dbReference>
<dbReference type="InterPro" id="IPR035906">
    <property type="entry name" value="MetI-like_sf"/>
</dbReference>
<feature type="transmembrane region" description="Helical" evidence="8">
    <location>
        <begin position="266"/>
        <end position="292"/>
    </location>
</feature>
<keyword evidence="6 8" id="KW-1133">Transmembrane helix</keyword>
<dbReference type="PATRIC" id="fig|1401685.3.peg.90"/>
<feature type="transmembrane region" description="Helical" evidence="8">
    <location>
        <begin position="493"/>
        <end position="514"/>
    </location>
</feature>
<comment type="caution">
    <text evidence="10">The sequence shown here is derived from an EMBL/GenBank/DDBJ whole genome shotgun (WGS) entry which is preliminary data.</text>
</comment>
<accession>W2V0Q8</accession>
<keyword evidence="4" id="KW-0997">Cell inner membrane</keyword>
<dbReference type="EMBL" id="AXCJ01000001">
    <property type="protein sequence ID" value="ETO91685.1"/>
    <property type="molecule type" value="Genomic_DNA"/>
</dbReference>
<gene>
    <name evidence="10" type="ORF">P857_855</name>
</gene>
<dbReference type="InterPro" id="IPR000515">
    <property type="entry name" value="MetI-like"/>
</dbReference>
<dbReference type="PANTHER" id="PTHR43357:SF3">
    <property type="entry name" value="FE(3+)-TRANSPORT SYSTEM PERMEASE PROTEIN FBPB 2"/>
    <property type="match status" value="1"/>
</dbReference>
<dbReference type="AlphaFoldDB" id="W2V0Q8"/>
<evidence type="ECO:0000256" key="1">
    <source>
        <dbReference type="ARBA" id="ARBA00004429"/>
    </source>
</evidence>
<feature type="transmembrane region" description="Helical" evidence="8">
    <location>
        <begin position="347"/>
        <end position="369"/>
    </location>
</feature>
<evidence type="ECO:0000256" key="4">
    <source>
        <dbReference type="ARBA" id="ARBA00022519"/>
    </source>
</evidence>
<evidence type="ECO:0000313" key="10">
    <source>
        <dbReference type="EMBL" id="ETO91685.1"/>
    </source>
</evidence>
<dbReference type="PANTHER" id="PTHR43357">
    <property type="entry name" value="INNER MEMBRANE ABC TRANSPORTER PERMEASE PROTEIN YDCV"/>
    <property type="match status" value="1"/>
</dbReference>
<proteinExistence type="predicted"/>
<keyword evidence="3" id="KW-1003">Cell membrane</keyword>
<evidence type="ECO:0000256" key="5">
    <source>
        <dbReference type="ARBA" id="ARBA00022692"/>
    </source>
</evidence>
<feature type="transmembrane region" description="Helical" evidence="8">
    <location>
        <begin position="436"/>
        <end position="457"/>
    </location>
</feature>
<feature type="transmembrane region" description="Helical" evidence="8">
    <location>
        <begin position="77"/>
        <end position="99"/>
    </location>
</feature>
<evidence type="ECO:0000259" key="9">
    <source>
        <dbReference type="PROSITE" id="PS50928"/>
    </source>
</evidence>
<dbReference type="PROSITE" id="PS50928">
    <property type="entry name" value="ABC_TM1"/>
    <property type="match status" value="2"/>
</dbReference>
<feature type="transmembrane region" description="Helical" evidence="8">
    <location>
        <begin position="119"/>
        <end position="139"/>
    </location>
</feature>
<feature type="transmembrane region" description="Helical" evidence="8">
    <location>
        <begin position="312"/>
        <end position="335"/>
    </location>
</feature>
<evidence type="ECO:0000313" key="11">
    <source>
        <dbReference type="Proteomes" id="UP000018951"/>
    </source>
</evidence>
<reference evidence="10 11" key="1">
    <citation type="journal article" date="2013" name="PLoS ONE">
        <title>Bacterial endosymbiosis in a chordate host: long-term co-evolution and conservation of secondary metabolism.</title>
        <authorList>
            <person name="Kwan J.C."/>
            <person name="Schmidt E.W."/>
        </authorList>
    </citation>
    <scope>NUCLEOTIDE SEQUENCE [LARGE SCALE GENOMIC DNA]</scope>
    <source>
        <strain evidence="11">L6</strain>
    </source>
</reference>
<feature type="transmembrane region" description="Helical" evidence="8">
    <location>
        <begin position="214"/>
        <end position="235"/>
    </location>
</feature>
<feature type="domain" description="ABC transmembrane type-1" evidence="9">
    <location>
        <begin position="308"/>
        <end position="511"/>
    </location>
</feature>
<dbReference type="SUPFAM" id="SSF161098">
    <property type="entry name" value="MetI-like"/>
    <property type="match status" value="2"/>
</dbReference>
<dbReference type="Gene3D" id="1.10.3720.10">
    <property type="entry name" value="MetI-like"/>
    <property type="match status" value="2"/>
</dbReference>
<keyword evidence="2" id="KW-0813">Transport</keyword>
<dbReference type="GO" id="GO:0005886">
    <property type="term" value="C:plasma membrane"/>
    <property type="evidence" value="ECO:0007669"/>
    <property type="project" value="UniProtKB-SubCell"/>
</dbReference>
<dbReference type="GO" id="GO:0055085">
    <property type="term" value="P:transmembrane transport"/>
    <property type="evidence" value="ECO:0007669"/>
    <property type="project" value="InterPro"/>
</dbReference>
<keyword evidence="7 8" id="KW-0472">Membrane</keyword>
<keyword evidence="11" id="KW-1185">Reference proteome</keyword>
<feature type="transmembrane region" description="Helical" evidence="8">
    <location>
        <begin position="47"/>
        <end position="70"/>
    </location>
</feature>
<comment type="subcellular location">
    <subcellularLocation>
        <location evidence="1">Cell inner membrane</location>
        <topology evidence="1">Multi-pass membrane protein</topology>
    </subcellularLocation>
</comment>
<evidence type="ECO:0000256" key="2">
    <source>
        <dbReference type="ARBA" id="ARBA00022448"/>
    </source>
</evidence>
<sequence length="534" mass="60494">MRGKNIIYIPFALFLFPIISLILPCFVNDTYNIMPANIWEYVLNTVIATVGTVTIAGGLGIILATVISFYDFYGRSIVRYILVFPLAVPMYISALSYGYFIDNALFSDYCVLCAVHPLILYMFVMGAGLYPYVYIVTLAKMELNCTTILISKILGRGHFFSLVKIVLPLCLPASLMGMMLVAMEVMSDFATAQIFGLNTCATVIYRSWFLLRDYVLAGHIILWMLVCVLFLFIFTKKVIYARDYKCMTFDFDRQFVFKNIPGTKGIILLLCVLIGPILGFMIPLIPLVMWAVQYSSSVYSIKEFLVCVYNSFSVSFIAAFITVMMALFFCCIMRIDGYIRWFARCVSIGYAVPSMVVAFGIISALAMFAKAIMWILQQVSINVQISMIGTTFAIIYAYSFRFLAIPMSAIETSLRKVPMEYDWFSSIVGKRKFKTYFTVHIPMISRAVIYSFLLVFLDSVKELTSTLIIRPFKFDTIAIKVYDLITEERYIDASVPALVLVLLGLISVLIISYFGTNKDLHSTLISDRLEDGRI</sequence>
<evidence type="ECO:0000256" key="6">
    <source>
        <dbReference type="ARBA" id="ARBA00022989"/>
    </source>
</evidence>
<dbReference type="STRING" id="1401685.P857_855"/>
<keyword evidence="5 8" id="KW-0812">Transmembrane</keyword>
<feature type="domain" description="ABC transmembrane type-1" evidence="9">
    <location>
        <begin position="42"/>
        <end position="233"/>
    </location>
</feature>
<evidence type="ECO:0000256" key="3">
    <source>
        <dbReference type="ARBA" id="ARBA00022475"/>
    </source>
</evidence>
<dbReference type="CDD" id="cd06261">
    <property type="entry name" value="TM_PBP2"/>
    <property type="match status" value="2"/>
</dbReference>
<feature type="transmembrane region" description="Helical" evidence="8">
    <location>
        <begin position="7"/>
        <end position="27"/>
    </location>
</feature>
<name>W2V0Q8_9RICK</name>
<evidence type="ECO:0000256" key="7">
    <source>
        <dbReference type="ARBA" id="ARBA00023136"/>
    </source>
</evidence>
<evidence type="ECO:0000256" key="8">
    <source>
        <dbReference type="SAM" id="Phobius"/>
    </source>
</evidence>
<protein>
    <submittedName>
        <fullName evidence="10">Binding--dependent transport system inner membrane component family protein</fullName>
    </submittedName>
</protein>
<feature type="transmembrane region" description="Helical" evidence="8">
    <location>
        <begin position="375"/>
        <end position="398"/>
    </location>
</feature>
<organism evidence="10 11">
    <name type="scientific">Candidatus Xenolissoclinum pacificiensis L6</name>
    <dbReference type="NCBI Taxonomy" id="1401685"/>
    <lineage>
        <taxon>Bacteria</taxon>
        <taxon>Pseudomonadati</taxon>
        <taxon>Pseudomonadota</taxon>
        <taxon>Alphaproteobacteria</taxon>
        <taxon>Rickettsiales</taxon>
        <taxon>Anaplasmataceae</taxon>
        <taxon>Candidatus Xenolissoclinum</taxon>
    </lineage>
</organism>
<feature type="transmembrane region" description="Helical" evidence="8">
    <location>
        <begin position="159"/>
        <end position="182"/>
    </location>
</feature>